<protein>
    <submittedName>
        <fullName evidence="1">Uncharacterized protein</fullName>
    </submittedName>
</protein>
<comment type="caution">
    <text evidence="1">The sequence shown here is derived from an EMBL/GenBank/DDBJ whole genome shotgun (WGS) entry which is preliminary data.</text>
</comment>
<reference evidence="1 2" key="1">
    <citation type="submission" date="2024-04" db="EMBL/GenBank/DDBJ databases">
        <title>Tritrichomonas musculus Genome.</title>
        <authorList>
            <person name="Alves-Ferreira E."/>
            <person name="Grigg M."/>
            <person name="Lorenzi H."/>
            <person name="Galac M."/>
        </authorList>
    </citation>
    <scope>NUCLEOTIDE SEQUENCE [LARGE SCALE GENOMIC DNA]</scope>
    <source>
        <strain evidence="1 2">EAF2021</strain>
    </source>
</reference>
<dbReference type="InterPro" id="IPR009057">
    <property type="entry name" value="Homeodomain-like_sf"/>
</dbReference>
<proteinExistence type="predicted"/>
<dbReference type="SUPFAM" id="SSF46689">
    <property type="entry name" value="Homeodomain-like"/>
    <property type="match status" value="1"/>
</dbReference>
<organism evidence="1 2">
    <name type="scientific">Tritrichomonas musculus</name>
    <dbReference type="NCBI Taxonomy" id="1915356"/>
    <lineage>
        <taxon>Eukaryota</taxon>
        <taxon>Metamonada</taxon>
        <taxon>Parabasalia</taxon>
        <taxon>Tritrichomonadida</taxon>
        <taxon>Tritrichomonadidae</taxon>
        <taxon>Tritrichomonas</taxon>
    </lineage>
</organism>
<accession>A0ABR2IZK4</accession>
<dbReference type="Proteomes" id="UP001470230">
    <property type="component" value="Unassembled WGS sequence"/>
</dbReference>
<evidence type="ECO:0000313" key="2">
    <source>
        <dbReference type="Proteomes" id="UP001470230"/>
    </source>
</evidence>
<evidence type="ECO:0000313" key="1">
    <source>
        <dbReference type="EMBL" id="KAK8870797.1"/>
    </source>
</evidence>
<name>A0ABR2IZK4_9EUKA</name>
<sequence length="198" mass="22885">MTYKTLSNDDKVSIIRFYDQLGPRWISISRLTGFNESTIRSFWHRYEAKPQLEIKRGRPPTIFDDVKQAVIGVFDYDGETTLKNASFDFDLSKSTIKCILNDDAIKYMKKTPVPSMKEEHFARRKFFCSFISGFEPNQVPNIIITDESTVEIDCHKPGICRRRGHHPPLSLYNAEKNRKPLWSGQALGRADIEQSCCE</sequence>
<dbReference type="EMBL" id="JAPFFF010000014">
    <property type="protein sequence ID" value="KAK8870797.1"/>
    <property type="molecule type" value="Genomic_DNA"/>
</dbReference>
<keyword evidence="2" id="KW-1185">Reference proteome</keyword>
<gene>
    <name evidence="1" type="ORF">M9Y10_008684</name>
</gene>